<evidence type="ECO:0000313" key="8">
    <source>
        <dbReference type="Proteomes" id="UP000007267"/>
    </source>
</evidence>
<proteinExistence type="predicted"/>
<dbReference type="Pfam" id="PF07703">
    <property type="entry name" value="A2M_BRD"/>
    <property type="match status" value="1"/>
</dbReference>
<feature type="signal peptide" evidence="4">
    <location>
        <begin position="1"/>
        <end position="22"/>
    </location>
</feature>
<dbReference type="EMBL" id="AGCU01029874">
    <property type="status" value="NOT_ANNOTATED_CDS"/>
    <property type="molecule type" value="Genomic_DNA"/>
</dbReference>
<dbReference type="Pfam" id="PF17790">
    <property type="entry name" value="MG1"/>
    <property type="match status" value="1"/>
</dbReference>
<dbReference type="InterPro" id="IPR040839">
    <property type="entry name" value="MG4"/>
</dbReference>
<keyword evidence="8" id="KW-1185">Reference proteome</keyword>
<dbReference type="SMART" id="SM01361">
    <property type="entry name" value="A2M_recep"/>
    <property type="match status" value="1"/>
</dbReference>
<dbReference type="Gene3D" id="2.60.40.1930">
    <property type="match status" value="3"/>
</dbReference>
<dbReference type="InterPro" id="IPR041555">
    <property type="entry name" value="MG3"/>
</dbReference>
<dbReference type="SUPFAM" id="SSF47686">
    <property type="entry name" value="Anaphylotoxins (complement system)"/>
    <property type="match status" value="1"/>
</dbReference>
<dbReference type="InterPro" id="IPR008930">
    <property type="entry name" value="Terpenoid_cyclase/PrenylTrfase"/>
</dbReference>
<dbReference type="Pfam" id="PF17789">
    <property type="entry name" value="MG4"/>
    <property type="match status" value="1"/>
</dbReference>
<reference evidence="7" key="4">
    <citation type="submission" date="2025-09" db="UniProtKB">
        <authorList>
            <consortium name="Ensembl"/>
        </authorList>
    </citation>
    <scope>IDENTIFICATION</scope>
</reference>
<dbReference type="PANTHER" id="PTHR11412">
    <property type="entry name" value="MACROGLOBULIN / COMPLEMENT"/>
    <property type="match status" value="1"/>
</dbReference>
<dbReference type="SUPFAM" id="SSF48239">
    <property type="entry name" value="Terpenoid cyclases/Protein prenyltransferases"/>
    <property type="match status" value="1"/>
</dbReference>
<reference evidence="8" key="2">
    <citation type="journal article" date="2013" name="Nat. Genet.">
        <title>The draft genomes of soft-shell turtle and green sea turtle yield insights into the development and evolution of the turtle-specific body plan.</title>
        <authorList>
            <person name="Wang Z."/>
            <person name="Pascual-Anaya J."/>
            <person name="Zadissa A."/>
            <person name="Li W."/>
            <person name="Niimura Y."/>
            <person name="Huang Z."/>
            <person name="Li C."/>
            <person name="White S."/>
            <person name="Xiong Z."/>
            <person name="Fang D."/>
            <person name="Wang B."/>
            <person name="Ming Y."/>
            <person name="Chen Y."/>
            <person name="Zheng Y."/>
            <person name="Kuraku S."/>
            <person name="Pignatelli M."/>
            <person name="Herrero J."/>
            <person name="Beal K."/>
            <person name="Nozawa M."/>
            <person name="Li Q."/>
            <person name="Wang J."/>
            <person name="Zhang H."/>
            <person name="Yu L."/>
            <person name="Shigenobu S."/>
            <person name="Wang J."/>
            <person name="Liu J."/>
            <person name="Flicek P."/>
            <person name="Searle S."/>
            <person name="Wang J."/>
            <person name="Kuratani S."/>
            <person name="Yin Y."/>
            <person name="Aken B."/>
            <person name="Zhang G."/>
            <person name="Irie N."/>
        </authorList>
    </citation>
    <scope>NUCLEOTIDE SEQUENCE [LARGE SCALE GENOMIC DNA]</scope>
    <source>
        <strain evidence="8">Daiwa-1</strain>
    </source>
</reference>
<dbReference type="SMART" id="SM00643">
    <property type="entry name" value="C345C"/>
    <property type="match status" value="1"/>
</dbReference>
<dbReference type="Gene3D" id="2.20.130.20">
    <property type="match status" value="1"/>
</dbReference>
<dbReference type="Pfam" id="PF01835">
    <property type="entry name" value="MG2"/>
    <property type="match status" value="1"/>
</dbReference>
<dbReference type="GeneTree" id="ENSGT00940000154063"/>
<dbReference type="Gene3D" id="2.60.40.1940">
    <property type="match status" value="1"/>
</dbReference>
<dbReference type="EMBL" id="AGCU01029871">
    <property type="status" value="NOT_ANNOTATED_CDS"/>
    <property type="molecule type" value="Genomic_DNA"/>
</dbReference>
<evidence type="ECO:0000259" key="6">
    <source>
        <dbReference type="PROSITE" id="PS50189"/>
    </source>
</evidence>
<dbReference type="Pfam" id="PF01821">
    <property type="entry name" value="ANATO"/>
    <property type="match status" value="1"/>
</dbReference>
<dbReference type="EMBL" id="AGCU01029869">
    <property type="status" value="NOT_ANNOTATED_CDS"/>
    <property type="molecule type" value="Genomic_DNA"/>
</dbReference>
<dbReference type="InterPro" id="IPR011625">
    <property type="entry name" value="A2M_N_BRD"/>
</dbReference>
<dbReference type="OMA" id="ISHANCR"/>
<dbReference type="Pfam" id="PF21308">
    <property type="entry name" value="C3_CUB2"/>
    <property type="match status" value="1"/>
</dbReference>
<dbReference type="Pfam" id="PF07677">
    <property type="entry name" value="A2M_recep"/>
    <property type="match status" value="1"/>
</dbReference>
<dbReference type="CDD" id="cd00017">
    <property type="entry name" value="ANATO"/>
    <property type="match status" value="1"/>
</dbReference>
<evidence type="ECO:0000313" key="7">
    <source>
        <dbReference type="Ensembl" id="ENSPSIP00000019836.1"/>
    </source>
</evidence>
<dbReference type="SMART" id="SM01359">
    <property type="entry name" value="A2M_N_2"/>
    <property type="match status" value="1"/>
</dbReference>
<dbReference type="InterPro" id="IPR049466">
    <property type="entry name" value="C3_CUB1"/>
</dbReference>
<dbReference type="CDD" id="cd02896">
    <property type="entry name" value="complement_C3_C4_C5"/>
    <property type="match status" value="1"/>
</dbReference>
<dbReference type="SMART" id="SM00104">
    <property type="entry name" value="ANATO"/>
    <property type="match status" value="1"/>
</dbReference>
<dbReference type="Gene3D" id="1.20.91.20">
    <property type="entry name" value="Anaphylotoxins (complement system)"/>
    <property type="match status" value="1"/>
</dbReference>
<dbReference type="HOGENOM" id="CLU_001634_4_0_1"/>
<dbReference type="SMART" id="SM01360">
    <property type="entry name" value="A2M"/>
    <property type="match status" value="1"/>
</dbReference>
<organism evidence="7 8">
    <name type="scientific">Pelodiscus sinensis</name>
    <name type="common">Chinese softshell turtle</name>
    <name type="synonym">Trionyx sinensis</name>
    <dbReference type="NCBI Taxonomy" id="13735"/>
    <lineage>
        <taxon>Eukaryota</taxon>
        <taxon>Metazoa</taxon>
        <taxon>Chordata</taxon>
        <taxon>Craniata</taxon>
        <taxon>Vertebrata</taxon>
        <taxon>Euteleostomi</taxon>
        <taxon>Archelosauria</taxon>
        <taxon>Testudinata</taxon>
        <taxon>Testudines</taxon>
        <taxon>Cryptodira</taxon>
        <taxon>Trionychia</taxon>
        <taxon>Trionychidae</taxon>
        <taxon>Pelodiscus</taxon>
    </lineage>
</organism>
<dbReference type="STRING" id="13735.ENSPSIP00000019836"/>
<sequence length="1660" mass="186612">MEGFVLCLGILFVFSFPEVSHSQLYTLITPNVLRVESEEKIVVEAHGLTTPSEVTITIYNFPQKRNYLYQVKTSLNSENGMMGTAVIKVPAKDMKVNSKQNQYVFVEAKFPQQKLEKIVLVSFHSGYIFIQTDKTTYTPGSSVLFRIFTIGHKLEPLHKNLITQLVTPEGSMVQQNLISFFMSSITSQSFNLPEENNLGTWKIVAWYNDTPQKNFSAQFEVKEYVLPSFAVTLEPSEKFVCINDNKDLKVSINARALNGKELYGTAFVLFGVKVDDRKKSISQSLKRVLIIDGAGEAVLTKAMLQAQFPNLSELIGHSIYISVTVLTDSGTETVEETNINIVASPPYEIHFTNTPKYFKPGVPFDLMVSVTNPDGSPAAQVPLTVKVRGLQDATLIHTLADGTAKWNVNPAADATQLPISVKTALANLPENQQVSKSMVAKAYQTQEGSKNYLHLLVSTTQVKPRDKLLVSFHLKTGSPDGLNQIQYITYLILTKGTIIHAGRLARQVGKTVVTMSLSITPNLMPSFRIVGYYHIRQKEIVADSVWVDVQGTCMGTLVIKEATNVGNRNSEPGHMVKIKVEGDATAHIALAAVDKAVNLLNKKHMITQTKIWDAVENSDIGCTAGSGKNILGVFADAGLALVTNVKISTPTRTDPQCPQPAVRRHRSVQLSKTKQVSVAWYQNEQLRRCCEDGTYENPMGHSCEKRAQNIQEEECKKIFLTCCQMTQEKHQKHHLETSNFPGDFIDDDDFLPNDEIATRSIFPESWLWQIEQMTKPPNQEGNFPKTIHIFLKDSITTWQVRAVSVSETTGICVADPYEITVLKKFTIDLRLPYSVVRNEPVEIQAIFYSYLEQDIKVRMELMYNPAFCSPSSSKANYRQIFNLKARSSRALPFVIVPLQLGFHNLEISAAVWHSNEADHVKKKLKVVPEGRKETKTIASMLLDPARKGINGVQEVMVGAADIDDMVPNTESQTRIIFQGKPVLYLTEEPFDGTRLNQFILKPHGNGEVNMKNMSTTVIATLYLDHTEQWEKIGMDLRVEARNLILQGYMQQLVFKKPDHSYAAFQDKPSSTWLTAYVTKVFAMASHLVPIPSEVICNAGHWLSLEKHNSDGTFKEDSPVIQKEMVGGYQGAEPEVSLTAFVLIAMLESKDICQNLFVNRFHKSILVAGEYLSSRYSSLTRPYTVAITSYALALMGKLPDAKELMAASKDGNRWEEQDNSNFNTESTSYALLALLRLKRFDLVGPVVRWLKQQAYYVESYDSITKATTVMLQALGQYHIDVPLHEDLMLDVSFLLPRRAKKLTYRIAYTNAHLTRKVETKFNENFTITAEGYGQVTLTAVTDYNARIREDESQCKTFDLSVSVQEAQDLNPKKADGTLRSIGFEICTRFLGAVNATMSVLRVSMLKGFLPDTEDLTRLSQGVDRYVSWYEIDTTLSDQVSLIIYLDTVSHVESSCLRFKAHQFLEVGLVKPLSVTVYEYYATDARCTKFYQLPKQSSLLSSFSHKEVHQCSEENCSKQGQLNGSVTQEMRIQEACKPGVDYVYKARLIKTEESSSYDKYTMEILETIKAGTDENPEGKTRVFISHANCRQVLKQELNNDYLIWGLSSDLWTSGANIFYVIGKDTWMEKLPSESKCQQADFKNLCIEFVEFSHTIMVFGCPA</sequence>
<dbReference type="InterPro" id="IPR001599">
    <property type="entry name" value="Macroglobln_a2"/>
</dbReference>
<dbReference type="InterPro" id="IPR041425">
    <property type="entry name" value="C3/4/5_MG1"/>
</dbReference>
<dbReference type="Gene3D" id="2.60.40.690">
    <property type="entry name" value="Alpha-macroglobulin, receptor-binding domain"/>
    <property type="match status" value="1"/>
</dbReference>
<dbReference type="PROSITE" id="PS50189">
    <property type="entry name" value="NTR"/>
    <property type="match status" value="1"/>
</dbReference>
<dbReference type="InterPro" id="IPR035815">
    <property type="entry name" value="NTR_complement_C3"/>
</dbReference>
<name>K7GHS5_PELSI</name>
<dbReference type="Gene3D" id="6.20.50.160">
    <property type="match status" value="1"/>
</dbReference>
<dbReference type="EMBL" id="AGCU01029872">
    <property type="status" value="NOT_ANNOTATED_CDS"/>
    <property type="molecule type" value="Genomic_DNA"/>
</dbReference>
<dbReference type="InterPro" id="IPR001134">
    <property type="entry name" value="Netrin_domain"/>
</dbReference>
<dbReference type="SUPFAM" id="SSF50242">
    <property type="entry name" value="TIMP-like"/>
    <property type="match status" value="1"/>
</dbReference>
<dbReference type="InterPro" id="IPR048848">
    <property type="entry name" value="C3_CUB2"/>
</dbReference>
<dbReference type="InterPro" id="IPR050473">
    <property type="entry name" value="A2M/Complement_sys"/>
</dbReference>
<dbReference type="Gene3D" id="2.60.120.1540">
    <property type="match status" value="1"/>
</dbReference>
<dbReference type="Pfam" id="PF21406">
    <property type="entry name" value="C3_CUB1"/>
    <property type="match status" value="1"/>
</dbReference>
<dbReference type="Proteomes" id="UP000007267">
    <property type="component" value="Unassembled WGS sequence"/>
</dbReference>
<evidence type="ECO:0000256" key="3">
    <source>
        <dbReference type="ARBA" id="ARBA00023157"/>
    </source>
</evidence>
<keyword evidence="3" id="KW-1015">Disulfide bond</keyword>
<dbReference type="InterPro" id="IPR013783">
    <property type="entry name" value="Ig-like_fold"/>
</dbReference>
<dbReference type="FunFam" id="2.60.40.1940:FF:000001">
    <property type="entry name" value="Complement component C3"/>
    <property type="match status" value="1"/>
</dbReference>
<accession>K7GHS5</accession>
<dbReference type="PROSITE" id="PS01177">
    <property type="entry name" value="ANAPHYLATOXIN_1"/>
    <property type="match status" value="1"/>
</dbReference>
<evidence type="ECO:0000259" key="5">
    <source>
        <dbReference type="PROSITE" id="PS01178"/>
    </source>
</evidence>
<reference evidence="8" key="1">
    <citation type="submission" date="2011-10" db="EMBL/GenBank/DDBJ databases">
        <authorList>
            <consortium name="Soft-shell Turtle Genome Consortium"/>
        </authorList>
    </citation>
    <scope>NUCLEOTIDE SEQUENCE [LARGE SCALE GENOMIC DNA]</scope>
    <source>
        <strain evidence="8">Daiwa-1</strain>
    </source>
</reference>
<dbReference type="InterPro" id="IPR002890">
    <property type="entry name" value="MG2"/>
</dbReference>
<dbReference type="FunFam" id="2.20.130.20:FF:000001">
    <property type="entry name" value="Complement C3"/>
    <property type="match status" value="1"/>
</dbReference>
<dbReference type="FunFam" id="2.40.50.120:FF:000013">
    <property type="entry name" value="Complement C3"/>
    <property type="match status" value="1"/>
</dbReference>
<dbReference type="Pfam" id="PF07678">
    <property type="entry name" value="TED_complement"/>
    <property type="match status" value="1"/>
</dbReference>
<evidence type="ECO:0000256" key="1">
    <source>
        <dbReference type="ARBA" id="ARBA00004613"/>
    </source>
</evidence>
<dbReference type="InterPro" id="IPR018081">
    <property type="entry name" value="Anaphylatoxin_comp_syst"/>
</dbReference>
<dbReference type="Ensembl" id="ENSPSIT00000019930.1">
    <property type="protein sequence ID" value="ENSPSIP00000019836.1"/>
    <property type="gene ID" value="ENSPSIG00000017290.1"/>
</dbReference>
<dbReference type="InterPro" id="IPR000020">
    <property type="entry name" value="Anaphylatoxin/fibulin"/>
</dbReference>
<dbReference type="Gene3D" id="2.60.40.10">
    <property type="entry name" value="Immunoglobulins"/>
    <property type="match status" value="2"/>
</dbReference>
<dbReference type="Pfam" id="PF00207">
    <property type="entry name" value="A2M"/>
    <property type="match status" value="1"/>
</dbReference>
<dbReference type="InterPro" id="IPR011626">
    <property type="entry name" value="Alpha-macroglobulin_TED"/>
</dbReference>
<dbReference type="Gene3D" id="1.50.10.20">
    <property type="match status" value="1"/>
</dbReference>
<dbReference type="InterPro" id="IPR036595">
    <property type="entry name" value="A-macroglobulin_rcpt-bd_sf"/>
</dbReference>
<dbReference type="SUPFAM" id="SSF49410">
    <property type="entry name" value="Alpha-macroglobulin receptor domain"/>
    <property type="match status" value="1"/>
</dbReference>
<keyword evidence="2" id="KW-0964">Secreted</keyword>
<evidence type="ECO:0000256" key="2">
    <source>
        <dbReference type="ARBA" id="ARBA00022525"/>
    </source>
</evidence>
<dbReference type="eggNOG" id="KOG1366">
    <property type="taxonomic scope" value="Eukaryota"/>
</dbReference>
<dbReference type="CDD" id="cd03583">
    <property type="entry name" value="NTR_complement_C3"/>
    <property type="match status" value="1"/>
</dbReference>
<feature type="domain" description="Anaphylatoxin-like" evidence="5">
    <location>
        <begin position="689"/>
        <end position="723"/>
    </location>
</feature>
<dbReference type="Pfam" id="PF17791">
    <property type="entry name" value="MG3"/>
    <property type="match status" value="1"/>
</dbReference>
<reference evidence="7" key="3">
    <citation type="submission" date="2025-08" db="UniProtKB">
        <authorList>
            <consortium name="Ensembl"/>
        </authorList>
    </citation>
    <scope>IDENTIFICATION</scope>
</reference>
<dbReference type="Gene3D" id="2.40.50.120">
    <property type="match status" value="1"/>
</dbReference>
<dbReference type="EMBL" id="AGCU01029873">
    <property type="status" value="NOT_ANNOTATED_CDS"/>
    <property type="molecule type" value="Genomic_DNA"/>
</dbReference>
<dbReference type="FunFam" id="2.60.40.10:FF:000155">
    <property type="entry name" value="complement C3 isoform X1"/>
    <property type="match status" value="1"/>
</dbReference>
<comment type="subcellular location">
    <subcellularLocation>
        <location evidence="1">Secreted</location>
    </subcellularLocation>
</comment>
<dbReference type="GO" id="GO:0004866">
    <property type="term" value="F:endopeptidase inhibitor activity"/>
    <property type="evidence" value="ECO:0007669"/>
    <property type="project" value="InterPro"/>
</dbReference>
<dbReference type="Pfam" id="PF01759">
    <property type="entry name" value="NTR"/>
    <property type="match status" value="1"/>
</dbReference>
<dbReference type="EMBL" id="AGCU01029870">
    <property type="status" value="NOT_ANNOTATED_CDS"/>
    <property type="molecule type" value="Genomic_DNA"/>
</dbReference>
<dbReference type="InterPro" id="IPR018933">
    <property type="entry name" value="Netrin_module_non-TIMP"/>
</dbReference>
<feature type="chain" id="PRO_5003905421" evidence="4">
    <location>
        <begin position="23"/>
        <end position="1660"/>
    </location>
</feature>
<protein>
    <submittedName>
        <fullName evidence="7">A.superbus venom factor 1-like</fullName>
    </submittedName>
</protein>
<dbReference type="PANTHER" id="PTHR11412:SF81">
    <property type="entry name" value="COMPLEMENT C3"/>
    <property type="match status" value="1"/>
</dbReference>
<dbReference type="InterPro" id="IPR009048">
    <property type="entry name" value="A-macroglobulin_rcpt-bd"/>
</dbReference>
<dbReference type="GO" id="GO:0005615">
    <property type="term" value="C:extracellular space"/>
    <property type="evidence" value="ECO:0007669"/>
    <property type="project" value="InterPro"/>
</dbReference>
<dbReference type="PROSITE" id="PS01178">
    <property type="entry name" value="ANAPHYLATOXIN_2"/>
    <property type="match status" value="1"/>
</dbReference>
<dbReference type="InterPro" id="IPR008993">
    <property type="entry name" value="TIMP-like_OB-fold"/>
</dbReference>
<evidence type="ECO:0000256" key="4">
    <source>
        <dbReference type="SAM" id="SignalP"/>
    </source>
</evidence>
<keyword evidence="4" id="KW-0732">Signal</keyword>
<feature type="domain" description="NTR" evidence="6">
    <location>
        <begin position="1514"/>
        <end position="1658"/>
    </location>
</feature>